<feature type="compositionally biased region" description="Gly residues" evidence="1">
    <location>
        <begin position="320"/>
        <end position="340"/>
    </location>
</feature>
<keyword evidence="3" id="KW-0966">Cell projection</keyword>
<protein>
    <submittedName>
        <fullName evidence="3">Flagellar hook-length control protein FliK</fullName>
    </submittedName>
</protein>
<keyword evidence="3" id="KW-0282">Flagellum</keyword>
<keyword evidence="3" id="KW-0969">Cilium</keyword>
<accession>A0A1I4QHH7</accession>
<dbReference type="AlphaFoldDB" id="A0A1I4QHH7"/>
<name>A0A1I4QHH7_ECTMO</name>
<evidence type="ECO:0000259" key="2">
    <source>
        <dbReference type="Pfam" id="PF02120"/>
    </source>
</evidence>
<dbReference type="PANTHER" id="PTHR37533:SF2">
    <property type="entry name" value="FLAGELLAR HOOK-LENGTH CONTROL PROTEIN"/>
    <property type="match status" value="1"/>
</dbReference>
<gene>
    <name evidence="3" type="ORF">SAMN05421721_104162</name>
</gene>
<proteinExistence type="predicted"/>
<dbReference type="InterPro" id="IPR038610">
    <property type="entry name" value="FliK-like_C_sf"/>
</dbReference>
<dbReference type="CDD" id="cd17470">
    <property type="entry name" value="T3SS_Flik_C"/>
    <property type="match status" value="1"/>
</dbReference>
<dbReference type="EMBL" id="FOUO01000004">
    <property type="protein sequence ID" value="SFM39521.1"/>
    <property type="molecule type" value="Genomic_DNA"/>
</dbReference>
<dbReference type="Gene3D" id="3.30.750.140">
    <property type="match status" value="1"/>
</dbReference>
<organism evidence="3 4">
    <name type="scientific">Ectothiorhodospira mobilis</name>
    <dbReference type="NCBI Taxonomy" id="195064"/>
    <lineage>
        <taxon>Bacteria</taxon>
        <taxon>Pseudomonadati</taxon>
        <taxon>Pseudomonadota</taxon>
        <taxon>Gammaproteobacteria</taxon>
        <taxon>Chromatiales</taxon>
        <taxon>Ectothiorhodospiraceae</taxon>
        <taxon>Ectothiorhodospira</taxon>
    </lineage>
</organism>
<evidence type="ECO:0000313" key="3">
    <source>
        <dbReference type="EMBL" id="SFM39521.1"/>
    </source>
</evidence>
<evidence type="ECO:0000313" key="4">
    <source>
        <dbReference type="Proteomes" id="UP000199556"/>
    </source>
</evidence>
<keyword evidence="4" id="KW-1185">Reference proteome</keyword>
<feature type="region of interest" description="Disordered" evidence="1">
    <location>
        <begin position="316"/>
        <end position="365"/>
    </location>
</feature>
<dbReference type="STRING" id="195064.SAMN05421721_104162"/>
<feature type="domain" description="Flagellar hook-length control protein-like C-terminal" evidence="2">
    <location>
        <begin position="238"/>
        <end position="319"/>
    </location>
</feature>
<dbReference type="InterPro" id="IPR052563">
    <property type="entry name" value="FliK"/>
</dbReference>
<reference evidence="3 4" key="1">
    <citation type="submission" date="2016-10" db="EMBL/GenBank/DDBJ databases">
        <authorList>
            <person name="de Groot N.N."/>
        </authorList>
    </citation>
    <scope>NUCLEOTIDE SEQUENCE [LARGE SCALE GENOMIC DNA]</scope>
    <source>
        <strain evidence="3 4">DSM 4180</strain>
    </source>
</reference>
<dbReference type="Proteomes" id="UP000199556">
    <property type="component" value="Unassembled WGS sequence"/>
</dbReference>
<dbReference type="PANTHER" id="PTHR37533">
    <property type="entry name" value="FLAGELLAR HOOK-LENGTH CONTROL PROTEIN"/>
    <property type="match status" value="1"/>
</dbReference>
<dbReference type="InterPro" id="IPR021136">
    <property type="entry name" value="Flagellar_hook_control-like_C"/>
</dbReference>
<dbReference type="Pfam" id="PF02120">
    <property type="entry name" value="Flg_hook"/>
    <property type="match status" value="1"/>
</dbReference>
<sequence length="365" mass="37119">MDMNFTQWSALPRNATGPGGAAVLESLPAGLREELGRGGDFWSSLLDHLRQLHSDLPEDLDPEGLLALLGSQGSAEDEAPAGLLMGLLAAAMQEGGEGGRPLPSEGGILPAGRPEAGAAKPPAADDLMGLLLGQRLAGAAAPAQEGANGGRAEAGWQQALLLRAVGGQGEASPLVQGEGAGRILRFAEGIQSSLSSASPDGGLQPGSLIQTPNQGAVLRPLTLETPVAQPNWNEAVGNRVLWMVNQNVQGAELKLNPPQLGPLEVRISMEGDRAHVQFVAHHPATREALDAAIPRLREMLAGNGVDLGNVDVSQRQAQGGETGTGGGGGRQDPGAGGGEGEAVPGARVQATSASDRDSGLLDAYA</sequence>
<evidence type="ECO:0000256" key="1">
    <source>
        <dbReference type="SAM" id="MobiDB-lite"/>
    </source>
</evidence>